<keyword evidence="14 18" id="KW-0472">Membrane</keyword>
<dbReference type="GO" id="GO:0030246">
    <property type="term" value="F:carbohydrate binding"/>
    <property type="evidence" value="ECO:0007669"/>
    <property type="project" value="UniProtKB-KW"/>
</dbReference>
<dbReference type="InterPro" id="IPR013320">
    <property type="entry name" value="ConA-like_dom_sf"/>
</dbReference>
<evidence type="ECO:0000256" key="7">
    <source>
        <dbReference type="ARBA" id="ARBA00022692"/>
    </source>
</evidence>
<evidence type="ECO:0000256" key="17">
    <source>
        <dbReference type="PROSITE-ProRule" id="PRU10141"/>
    </source>
</evidence>
<dbReference type="GO" id="GO:0004674">
    <property type="term" value="F:protein serine/threonine kinase activity"/>
    <property type="evidence" value="ECO:0007669"/>
    <property type="project" value="UniProtKB-KW"/>
</dbReference>
<comment type="caution">
    <text evidence="20">The sequence shown here is derived from an EMBL/GenBank/DDBJ whole genome shotgun (WGS) entry which is preliminary data.</text>
</comment>
<evidence type="ECO:0000256" key="9">
    <source>
        <dbReference type="ARBA" id="ARBA00022734"/>
    </source>
</evidence>
<evidence type="ECO:0000313" key="20">
    <source>
        <dbReference type="EMBL" id="KAG2641374.1"/>
    </source>
</evidence>
<feature type="binding site" evidence="17">
    <location>
        <position position="259"/>
    </location>
    <ligand>
        <name>ATP</name>
        <dbReference type="ChEBI" id="CHEBI:30616"/>
    </ligand>
</feature>
<keyword evidence="21" id="KW-1185">Reference proteome</keyword>
<dbReference type="SUPFAM" id="SSF49899">
    <property type="entry name" value="Concanavalin A-like lectins/glucanases"/>
    <property type="match status" value="1"/>
</dbReference>
<evidence type="ECO:0000313" key="21">
    <source>
        <dbReference type="Proteomes" id="UP000823388"/>
    </source>
</evidence>
<evidence type="ECO:0000256" key="5">
    <source>
        <dbReference type="ARBA" id="ARBA00022527"/>
    </source>
</evidence>
<name>A0A8T0W7P4_PANVG</name>
<dbReference type="InterPro" id="IPR001220">
    <property type="entry name" value="Legume_lectin_dom"/>
</dbReference>
<keyword evidence="7 18" id="KW-0812">Transmembrane</keyword>
<evidence type="ECO:0000259" key="19">
    <source>
        <dbReference type="PROSITE" id="PS50011"/>
    </source>
</evidence>
<dbReference type="Proteomes" id="UP000823388">
    <property type="component" value="Chromosome 2K"/>
</dbReference>
<protein>
    <recommendedName>
        <fullName evidence="4">non-specific serine/threonine protein kinase</fullName>
        <ecNumber evidence="4">2.7.11.1</ecNumber>
    </recommendedName>
</protein>
<dbReference type="GO" id="GO:0005524">
    <property type="term" value="F:ATP binding"/>
    <property type="evidence" value="ECO:0007669"/>
    <property type="project" value="UniProtKB-UniRule"/>
</dbReference>
<keyword evidence="15" id="KW-0675">Receptor</keyword>
<dbReference type="SUPFAM" id="SSF56112">
    <property type="entry name" value="Protein kinase-like (PK-like)"/>
    <property type="match status" value="1"/>
</dbReference>
<dbReference type="InterPro" id="IPR050528">
    <property type="entry name" value="L-type_Lectin-RKs"/>
</dbReference>
<keyword evidence="12 17" id="KW-0067">ATP-binding</keyword>
<keyword evidence="10 17" id="KW-0547">Nucleotide-binding</keyword>
<keyword evidence="11" id="KW-0418">Kinase</keyword>
<dbReference type="SMART" id="SM00220">
    <property type="entry name" value="S_TKc"/>
    <property type="match status" value="1"/>
</dbReference>
<comment type="subcellular location">
    <subcellularLocation>
        <location evidence="1">Membrane</location>
        <topology evidence="1">Single-pass type I membrane protein</topology>
    </subcellularLocation>
</comment>
<dbReference type="InterPro" id="IPR011009">
    <property type="entry name" value="Kinase-like_dom_sf"/>
</dbReference>
<evidence type="ECO:0000256" key="6">
    <source>
        <dbReference type="ARBA" id="ARBA00022679"/>
    </source>
</evidence>
<evidence type="ECO:0000256" key="2">
    <source>
        <dbReference type="ARBA" id="ARBA00008536"/>
    </source>
</evidence>
<evidence type="ECO:0000256" key="8">
    <source>
        <dbReference type="ARBA" id="ARBA00022729"/>
    </source>
</evidence>
<dbReference type="PROSITE" id="PS00107">
    <property type="entry name" value="PROTEIN_KINASE_ATP"/>
    <property type="match status" value="1"/>
</dbReference>
<dbReference type="Gene3D" id="3.30.200.20">
    <property type="entry name" value="Phosphorylase Kinase, domain 1"/>
    <property type="match status" value="1"/>
</dbReference>
<evidence type="ECO:0000256" key="15">
    <source>
        <dbReference type="ARBA" id="ARBA00023170"/>
    </source>
</evidence>
<evidence type="ECO:0000256" key="4">
    <source>
        <dbReference type="ARBA" id="ARBA00012513"/>
    </source>
</evidence>
<keyword evidence="16" id="KW-0325">Glycoprotein</keyword>
<evidence type="ECO:0000256" key="3">
    <source>
        <dbReference type="ARBA" id="ARBA00010217"/>
    </source>
</evidence>
<dbReference type="Gene3D" id="2.60.120.200">
    <property type="match status" value="1"/>
</dbReference>
<keyword evidence="8" id="KW-0732">Signal</keyword>
<evidence type="ECO:0000256" key="12">
    <source>
        <dbReference type="ARBA" id="ARBA00022840"/>
    </source>
</evidence>
<dbReference type="Pfam" id="PF00139">
    <property type="entry name" value="Lectin_legB"/>
    <property type="match status" value="1"/>
</dbReference>
<evidence type="ECO:0000256" key="1">
    <source>
        <dbReference type="ARBA" id="ARBA00004479"/>
    </source>
</evidence>
<accession>A0A8T0W7P4</accession>
<dbReference type="InterPro" id="IPR000719">
    <property type="entry name" value="Prot_kinase_dom"/>
</dbReference>
<dbReference type="CDD" id="cd06899">
    <property type="entry name" value="lectin_legume_LecRK_Arcelin_ConA"/>
    <property type="match status" value="1"/>
</dbReference>
<dbReference type="GO" id="GO:0016020">
    <property type="term" value="C:membrane"/>
    <property type="evidence" value="ECO:0007669"/>
    <property type="project" value="UniProtKB-SubCell"/>
</dbReference>
<evidence type="ECO:0000256" key="10">
    <source>
        <dbReference type="ARBA" id="ARBA00022741"/>
    </source>
</evidence>
<dbReference type="FunFam" id="1.10.510.10:FF:001731">
    <property type="match status" value="1"/>
</dbReference>
<evidence type="ECO:0000256" key="14">
    <source>
        <dbReference type="ARBA" id="ARBA00023136"/>
    </source>
</evidence>
<dbReference type="Pfam" id="PF00069">
    <property type="entry name" value="Pkinase"/>
    <property type="match status" value="1"/>
</dbReference>
<feature type="domain" description="Protein kinase" evidence="19">
    <location>
        <begin position="230"/>
        <end position="538"/>
    </location>
</feature>
<dbReference type="EMBL" id="CM029039">
    <property type="protein sequence ID" value="KAG2641374.1"/>
    <property type="molecule type" value="Genomic_DNA"/>
</dbReference>
<organism evidence="20 21">
    <name type="scientific">Panicum virgatum</name>
    <name type="common">Blackwell switchgrass</name>
    <dbReference type="NCBI Taxonomy" id="38727"/>
    <lineage>
        <taxon>Eukaryota</taxon>
        <taxon>Viridiplantae</taxon>
        <taxon>Streptophyta</taxon>
        <taxon>Embryophyta</taxon>
        <taxon>Tracheophyta</taxon>
        <taxon>Spermatophyta</taxon>
        <taxon>Magnoliopsida</taxon>
        <taxon>Liliopsida</taxon>
        <taxon>Poales</taxon>
        <taxon>Poaceae</taxon>
        <taxon>PACMAD clade</taxon>
        <taxon>Panicoideae</taxon>
        <taxon>Panicodae</taxon>
        <taxon>Paniceae</taxon>
        <taxon>Panicinae</taxon>
        <taxon>Panicum</taxon>
        <taxon>Panicum sect. Hiantes</taxon>
    </lineage>
</organism>
<comment type="similarity">
    <text evidence="3">In the C-terminal section; belongs to the protein kinase superfamily. Ser/Thr protein kinase family.</text>
</comment>
<keyword evidence="9" id="KW-0430">Lectin</keyword>
<keyword evidence="13 18" id="KW-1133">Transmembrane helix</keyword>
<dbReference type="FunFam" id="3.30.200.20:FF:000112">
    <property type="entry name" value="Lectin-domain containing receptor kinase A4.3"/>
    <property type="match status" value="1"/>
</dbReference>
<dbReference type="InterPro" id="IPR017441">
    <property type="entry name" value="Protein_kinase_ATP_BS"/>
</dbReference>
<dbReference type="PROSITE" id="PS00108">
    <property type="entry name" value="PROTEIN_KINASE_ST"/>
    <property type="match status" value="1"/>
</dbReference>
<evidence type="ECO:0000256" key="16">
    <source>
        <dbReference type="ARBA" id="ARBA00023180"/>
    </source>
</evidence>
<dbReference type="Gene3D" id="1.10.510.10">
    <property type="entry name" value="Transferase(Phosphotransferase) domain 1"/>
    <property type="match status" value="1"/>
</dbReference>
<proteinExistence type="inferred from homology"/>
<evidence type="ECO:0000256" key="11">
    <source>
        <dbReference type="ARBA" id="ARBA00022777"/>
    </source>
</evidence>
<dbReference type="InterPro" id="IPR008271">
    <property type="entry name" value="Ser/Thr_kinase_AS"/>
</dbReference>
<comment type="similarity">
    <text evidence="2">In the N-terminal section; belongs to the leguminous lectin family.</text>
</comment>
<feature type="transmembrane region" description="Helical" evidence="18">
    <location>
        <begin position="175"/>
        <end position="196"/>
    </location>
</feature>
<keyword evidence="5" id="KW-0723">Serine/threonine-protein kinase</keyword>
<reference evidence="20" key="1">
    <citation type="submission" date="2020-05" db="EMBL/GenBank/DDBJ databases">
        <title>WGS assembly of Panicum virgatum.</title>
        <authorList>
            <person name="Lovell J.T."/>
            <person name="Jenkins J."/>
            <person name="Shu S."/>
            <person name="Juenger T.E."/>
            <person name="Schmutz J."/>
        </authorList>
    </citation>
    <scope>NUCLEOTIDE SEQUENCE</scope>
    <source>
        <strain evidence="20">AP13</strain>
    </source>
</reference>
<dbReference type="PANTHER" id="PTHR27007">
    <property type="match status" value="1"/>
</dbReference>
<gene>
    <name evidence="20" type="ORF">PVAP13_2KG178300</name>
</gene>
<dbReference type="AlphaFoldDB" id="A0A8T0W7P4"/>
<dbReference type="EC" id="2.7.11.1" evidence="4"/>
<keyword evidence="6" id="KW-0808">Transferase</keyword>
<evidence type="ECO:0000256" key="13">
    <source>
        <dbReference type="ARBA" id="ARBA00022989"/>
    </source>
</evidence>
<evidence type="ECO:0000256" key="18">
    <source>
        <dbReference type="SAM" id="Phobius"/>
    </source>
</evidence>
<sequence>MPGQFLGLTDIQNNGNVSNHFFVVELDTIQNKEFNDLNANHAGANVNGLKSLESYYAGYYSDEDGKFRNLSLISREAMQVWIDYDDKVFGITVTMAPLKVARPIKPLFTTTYNLTGVVTDVAYIGFSSATGTINSRHYVLGWSFSMNGPAPVIDIARLPKLPRMGPRPRSKVLDIVLPIATAAFVLTVGTAVFLLIRRNLKYVELREDWEVEFGPHRFSYKDLFYATEGFKDKNLLGIGGFGRIYKGILPVSKLEVAVKRVSHDSKKGMKEFIAEVVSIGHIQHRNFVRVLGYCRRRGELFLYLYGKEGKPILSWANRWHIIKGIASCLLYLHEEWEKVVIHRDIKPSNVLLDSDMNGRLGDFGLARLYDHDTDPQRTHVVGTIGEALDAVDARSSAIPETDARASTTWRLQPPSSSLVLWRKPRNPPSTAPELGHTSKGTPLTDVFAFGMFLLEVTCGQRPINETSQDSLCLLVDWVLERWGSASLLETVDSRLGGNYNIDEACLALKLGLLCSHPFSNARPTMRQVMRYLEGDTLLPEMTPTYMRFHMMAIMQNEGFEDYITGSTASIGTTSVLSGGR</sequence>
<dbReference type="PROSITE" id="PS50011">
    <property type="entry name" value="PROTEIN_KINASE_DOM"/>
    <property type="match status" value="1"/>
</dbReference>